<organism evidence="1 2">
    <name type="scientific">Paenarthrobacter nicotinovorans</name>
    <name type="common">Arthrobacter nicotinovorans</name>
    <dbReference type="NCBI Taxonomy" id="29320"/>
    <lineage>
        <taxon>Bacteria</taxon>
        <taxon>Bacillati</taxon>
        <taxon>Actinomycetota</taxon>
        <taxon>Actinomycetes</taxon>
        <taxon>Micrococcales</taxon>
        <taxon>Micrococcaceae</taxon>
        <taxon>Paenarthrobacter</taxon>
    </lineage>
</organism>
<comment type="caution">
    <text evidence="1">The sequence shown here is derived from an EMBL/GenBank/DDBJ whole genome shotgun (WGS) entry which is preliminary data.</text>
</comment>
<gene>
    <name evidence="1" type="ORF">J2T10_003793</name>
</gene>
<sequence length="150" mass="16519">MMLNETIAHLRAAHLMVRDAEEWDALSTALMDAYSANDEDLIEQLQSPFLQSWRTVTRYVLRDTFDNAGISVAEPNDPWGIAILTSRGVTAEPVLCTKAPTGRHSAFEAPASPVAGALSGLRLMTFPETMDHYAESLRPLFSELDARQVG</sequence>
<name>A0ABT9TR16_PAENI</name>
<accession>A0ABT9TR16</accession>
<evidence type="ECO:0000313" key="1">
    <source>
        <dbReference type="EMBL" id="MDQ0104120.1"/>
    </source>
</evidence>
<evidence type="ECO:0000313" key="2">
    <source>
        <dbReference type="Proteomes" id="UP001244563"/>
    </source>
</evidence>
<dbReference type="Proteomes" id="UP001244563">
    <property type="component" value="Unassembled WGS sequence"/>
</dbReference>
<reference evidence="1 2" key="1">
    <citation type="submission" date="2023-07" db="EMBL/GenBank/DDBJ databases">
        <title>Sorghum-associated microbial communities from plants grown in Nebraska, USA.</title>
        <authorList>
            <person name="Schachtman D."/>
        </authorList>
    </citation>
    <scope>NUCLEOTIDE SEQUENCE [LARGE SCALE GENOMIC DNA]</scope>
    <source>
        <strain evidence="1 2">CC523</strain>
    </source>
</reference>
<proteinExistence type="predicted"/>
<dbReference type="RefSeq" id="WP_306879349.1">
    <property type="nucleotide sequence ID" value="NZ_JAUSSW010000013.1"/>
</dbReference>
<keyword evidence="2" id="KW-1185">Reference proteome</keyword>
<dbReference type="EMBL" id="JAUSSW010000013">
    <property type="protein sequence ID" value="MDQ0104120.1"/>
    <property type="molecule type" value="Genomic_DNA"/>
</dbReference>
<protein>
    <submittedName>
        <fullName evidence="1">Uncharacterized protein</fullName>
    </submittedName>
</protein>